<evidence type="ECO:0000313" key="3">
    <source>
        <dbReference type="EMBL" id="QBR87286.1"/>
    </source>
</evidence>
<evidence type="ECO:0000256" key="1">
    <source>
        <dbReference type="SAM" id="MobiDB-lite"/>
    </source>
</evidence>
<feature type="transmembrane region" description="Helical" evidence="2">
    <location>
        <begin position="110"/>
        <end position="133"/>
    </location>
</feature>
<keyword evidence="2" id="KW-0812">Transmembrane</keyword>
<evidence type="ECO:0000313" key="4">
    <source>
        <dbReference type="Proteomes" id="UP000295748"/>
    </source>
</evidence>
<keyword evidence="2" id="KW-1133">Transmembrane helix</keyword>
<sequence length="134" mass="13958">MTPPPDATHARAPVADEGLPDPLADPPTSPVDAQGRPLPKGDVRVASWIAIFTAIAVLLWYFSILILGGVYFGEFSSAAQVAVWALAAVSFVCGLISLNARRARELAAAGFIAGIVSLLVSLTIGVPTGFQILF</sequence>
<gene>
    <name evidence="3" type="ORF">E4K62_00370</name>
</gene>
<organism evidence="3 4">
    <name type="scientific">Microbacterium wangchenii</name>
    <dbReference type="NCBI Taxonomy" id="2541726"/>
    <lineage>
        <taxon>Bacteria</taxon>
        <taxon>Bacillati</taxon>
        <taxon>Actinomycetota</taxon>
        <taxon>Actinomycetes</taxon>
        <taxon>Micrococcales</taxon>
        <taxon>Microbacteriaceae</taxon>
        <taxon>Microbacterium</taxon>
    </lineage>
</organism>
<dbReference type="EMBL" id="CP038266">
    <property type="protein sequence ID" value="QBR87286.1"/>
    <property type="molecule type" value="Genomic_DNA"/>
</dbReference>
<reference evidence="3 4" key="1">
    <citation type="submission" date="2019-03" db="EMBL/GenBank/DDBJ databases">
        <authorList>
            <person name="Dong K."/>
        </authorList>
    </citation>
    <scope>NUCLEOTIDE SEQUENCE [LARGE SCALE GENOMIC DNA]</scope>
    <source>
        <strain evidence="4">dk512</strain>
    </source>
</reference>
<dbReference type="Proteomes" id="UP000295748">
    <property type="component" value="Chromosome"/>
</dbReference>
<protein>
    <recommendedName>
        <fullName evidence="5">Tripartite tricarboxylate transporter TctB family protein</fullName>
    </recommendedName>
</protein>
<dbReference type="RefSeq" id="WP_135062494.1">
    <property type="nucleotide sequence ID" value="NZ_CP038266.1"/>
</dbReference>
<accession>A0ABX5SME6</accession>
<proteinExistence type="predicted"/>
<evidence type="ECO:0008006" key="5">
    <source>
        <dbReference type="Google" id="ProtNLM"/>
    </source>
</evidence>
<feature type="transmembrane region" description="Helical" evidence="2">
    <location>
        <begin position="45"/>
        <end position="72"/>
    </location>
</feature>
<name>A0ABX5SME6_9MICO</name>
<keyword evidence="2" id="KW-0472">Membrane</keyword>
<feature type="transmembrane region" description="Helical" evidence="2">
    <location>
        <begin position="78"/>
        <end position="98"/>
    </location>
</feature>
<evidence type="ECO:0000256" key="2">
    <source>
        <dbReference type="SAM" id="Phobius"/>
    </source>
</evidence>
<feature type="region of interest" description="Disordered" evidence="1">
    <location>
        <begin position="1"/>
        <end position="38"/>
    </location>
</feature>
<keyword evidence="4" id="KW-1185">Reference proteome</keyword>